<gene>
    <name evidence="1" type="ORF">Purlil1_6511</name>
</gene>
<protein>
    <submittedName>
        <fullName evidence="1">Uncharacterized protein</fullName>
    </submittedName>
</protein>
<proteinExistence type="predicted"/>
<evidence type="ECO:0000313" key="1">
    <source>
        <dbReference type="EMBL" id="KAK4089078.1"/>
    </source>
</evidence>
<dbReference type="EMBL" id="JAWRVI010000021">
    <property type="protein sequence ID" value="KAK4089078.1"/>
    <property type="molecule type" value="Genomic_DNA"/>
</dbReference>
<evidence type="ECO:0000313" key="2">
    <source>
        <dbReference type="Proteomes" id="UP001287286"/>
    </source>
</evidence>
<keyword evidence="2" id="KW-1185">Reference proteome</keyword>
<organism evidence="1 2">
    <name type="scientific">Purpureocillium lilacinum</name>
    <name type="common">Paecilomyces lilacinus</name>
    <dbReference type="NCBI Taxonomy" id="33203"/>
    <lineage>
        <taxon>Eukaryota</taxon>
        <taxon>Fungi</taxon>
        <taxon>Dikarya</taxon>
        <taxon>Ascomycota</taxon>
        <taxon>Pezizomycotina</taxon>
        <taxon>Sordariomycetes</taxon>
        <taxon>Hypocreomycetidae</taxon>
        <taxon>Hypocreales</taxon>
        <taxon>Ophiocordycipitaceae</taxon>
        <taxon>Purpureocillium</taxon>
    </lineage>
</organism>
<reference evidence="1 2" key="1">
    <citation type="journal article" date="2024" name="Microbiol. Resour. Announc.">
        <title>Genome annotations for the ascomycete fungi Trichoderma harzianum, Trichoderma aggressivum, and Purpureocillium lilacinum.</title>
        <authorList>
            <person name="Beijen E.P.W."/>
            <person name="Ohm R.A."/>
        </authorList>
    </citation>
    <scope>NUCLEOTIDE SEQUENCE [LARGE SCALE GENOMIC DNA]</scope>
    <source>
        <strain evidence="1 2">CBS 150709</strain>
    </source>
</reference>
<name>A0ABR0BZI3_PURLI</name>
<comment type="caution">
    <text evidence="1">The sequence shown here is derived from an EMBL/GenBank/DDBJ whole genome shotgun (WGS) entry which is preliminary data.</text>
</comment>
<dbReference type="Proteomes" id="UP001287286">
    <property type="component" value="Unassembled WGS sequence"/>
</dbReference>
<accession>A0ABR0BZI3</accession>
<sequence>MRPIVFTLNLGRGAPSVGVQSRQFTAPRPGQRKRNVGRAADTLPAAVMDSLSVSSLVGARVGPNTLAHALGCIPKGVAEARIECRRAAGNDNWAWHCVVETSSRLVGVTHIIITINRHIRLSPSADTGQRERGPWTGTEIGKRLLLRARVRVDRGAPCGLAREPPSAWLGGRGPAAGMRLDCRWVREGGRGGFVMASWALNKEDA</sequence>